<keyword evidence="8" id="KW-1185">Reference proteome</keyword>
<gene>
    <name evidence="6" type="ORF">GPM918_LOCUS15533</name>
    <name evidence="7" type="ORF">SRO942_LOCUS15533</name>
</gene>
<organism evidence="6 8">
    <name type="scientific">Didymodactylos carnosus</name>
    <dbReference type="NCBI Taxonomy" id="1234261"/>
    <lineage>
        <taxon>Eukaryota</taxon>
        <taxon>Metazoa</taxon>
        <taxon>Spiralia</taxon>
        <taxon>Gnathifera</taxon>
        <taxon>Rotifera</taxon>
        <taxon>Eurotatoria</taxon>
        <taxon>Bdelloidea</taxon>
        <taxon>Philodinida</taxon>
        <taxon>Philodinidae</taxon>
        <taxon>Didymodactylos</taxon>
    </lineage>
</organism>
<protein>
    <recommendedName>
        <fullName evidence="5">3-ketoacyl-[acyl-carrier-protein] reductase beta subunit</fullName>
    </recommendedName>
    <alternativeName>
        <fullName evidence="4">Quinone reductase CBR4</fullName>
    </alternativeName>
</protein>
<dbReference type="GO" id="GO:0016616">
    <property type="term" value="F:oxidoreductase activity, acting on the CH-OH group of donors, NAD or NADP as acceptor"/>
    <property type="evidence" value="ECO:0007669"/>
    <property type="project" value="TreeGrafter"/>
</dbReference>
<comment type="caution">
    <text evidence="6">The sequence shown here is derived from an EMBL/GenBank/DDBJ whole genome shotgun (WGS) entry which is preliminary data.</text>
</comment>
<dbReference type="SUPFAM" id="SSF51735">
    <property type="entry name" value="NAD(P)-binding Rossmann-fold domains"/>
    <property type="match status" value="1"/>
</dbReference>
<dbReference type="PANTHER" id="PTHR42760">
    <property type="entry name" value="SHORT-CHAIN DEHYDROGENASES/REDUCTASES FAMILY MEMBER"/>
    <property type="match status" value="1"/>
</dbReference>
<evidence type="ECO:0000313" key="8">
    <source>
        <dbReference type="Proteomes" id="UP000663829"/>
    </source>
</evidence>
<dbReference type="Pfam" id="PF13561">
    <property type="entry name" value="adh_short_C2"/>
    <property type="match status" value="1"/>
</dbReference>
<comment type="similarity">
    <text evidence="2">Belongs to the short-chain dehydrogenases/reductases (SDR) family.</text>
</comment>
<comment type="pathway">
    <text evidence="1">Lipid metabolism; fatty acid biosynthesis.</text>
</comment>
<dbReference type="CDD" id="cd05233">
    <property type="entry name" value="SDR_c"/>
    <property type="match status" value="1"/>
</dbReference>
<evidence type="ECO:0000313" key="7">
    <source>
        <dbReference type="EMBL" id="CAF3806657.1"/>
    </source>
</evidence>
<proteinExistence type="inferred from homology"/>
<dbReference type="InterPro" id="IPR002347">
    <property type="entry name" value="SDR_fam"/>
</dbReference>
<name>A0A814JC71_9BILA</name>
<dbReference type="PRINTS" id="PR00081">
    <property type="entry name" value="GDHRDH"/>
</dbReference>
<dbReference type="OrthoDB" id="47007at2759"/>
<dbReference type="InterPro" id="IPR036291">
    <property type="entry name" value="NAD(P)-bd_dom_sf"/>
</dbReference>
<accession>A0A814JC71</accession>
<evidence type="ECO:0000256" key="4">
    <source>
        <dbReference type="ARBA" id="ARBA00041580"/>
    </source>
</evidence>
<keyword evidence="3" id="KW-0560">Oxidoreductase</keyword>
<evidence type="ECO:0000256" key="2">
    <source>
        <dbReference type="ARBA" id="ARBA00006484"/>
    </source>
</evidence>
<dbReference type="EMBL" id="CAJOBC010003923">
    <property type="protein sequence ID" value="CAF3806657.1"/>
    <property type="molecule type" value="Genomic_DNA"/>
</dbReference>
<dbReference type="Proteomes" id="UP000681722">
    <property type="component" value="Unassembled WGS sequence"/>
</dbReference>
<dbReference type="PANTHER" id="PTHR42760:SF133">
    <property type="entry name" value="3-OXOACYL-[ACYL-CARRIER-PROTEIN] REDUCTASE"/>
    <property type="match status" value="1"/>
</dbReference>
<evidence type="ECO:0000313" key="6">
    <source>
        <dbReference type="EMBL" id="CAF1036068.1"/>
    </source>
</evidence>
<evidence type="ECO:0000256" key="3">
    <source>
        <dbReference type="ARBA" id="ARBA00023002"/>
    </source>
</evidence>
<dbReference type="Proteomes" id="UP000663829">
    <property type="component" value="Unassembled WGS sequence"/>
</dbReference>
<dbReference type="AlphaFoldDB" id="A0A814JC71"/>
<evidence type="ECO:0000256" key="1">
    <source>
        <dbReference type="ARBA" id="ARBA00005194"/>
    </source>
</evidence>
<evidence type="ECO:0000256" key="5">
    <source>
        <dbReference type="ARBA" id="ARBA00041707"/>
    </source>
</evidence>
<reference evidence="6" key="1">
    <citation type="submission" date="2021-02" db="EMBL/GenBank/DDBJ databases">
        <authorList>
            <person name="Nowell W R."/>
        </authorList>
    </citation>
    <scope>NUCLEOTIDE SEQUENCE</scope>
</reference>
<sequence>MADLDTMHSIIEKEKGRLDIVFANAGIGTFVPLDSITEKQFDELFNINVKGVLFTVQKVLPLISEGGSIILNGSVSSIKAYPTTSLLSASKAAVRSFARCWTVDLKERKIRVDILNPGAIPTTAWDKAGFSDEMKKTMNADFLSAIPMNRFGMSDEIAKVAVFLASSDITGIELFVDGGMAQI</sequence>
<dbReference type="Gene3D" id="3.40.50.720">
    <property type="entry name" value="NAD(P)-binding Rossmann-like Domain"/>
    <property type="match status" value="1"/>
</dbReference>
<dbReference type="EMBL" id="CAJNOQ010003923">
    <property type="protein sequence ID" value="CAF1036068.1"/>
    <property type="molecule type" value="Genomic_DNA"/>
</dbReference>